<evidence type="ECO:0000256" key="5">
    <source>
        <dbReference type="ARBA" id="ARBA00023136"/>
    </source>
</evidence>
<feature type="transmembrane region" description="Helical" evidence="6">
    <location>
        <begin position="305"/>
        <end position="325"/>
    </location>
</feature>
<feature type="transmembrane region" description="Helical" evidence="6">
    <location>
        <begin position="422"/>
        <end position="442"/>
    </location>
</feature>
<dbReference type="SUPFAM" id="SSF103473">
    <property type="entry name" value="MFS general substrate transporter"/>
    <property type="match status" value="1"/>
</dbReference>
<organism evidence="8 9">
    <name type="scientific">Aureibaculum flavum</name>
    <dbReference type="NCBI Taxonomy" id="2795986"/>
    <lineage>
        <taxon>Bacteria</taxon>
        <taxon>Pseudomonadati</taxon>
        <taxon>Bacteroidota</taxon>
        <taxon>Flavobacteriia</taxon>
        <taxon>Flavobacteriales</taxon>
        <taxon>Flavobacteriaceae</taxon>
        <taxon>Aureibaculum</taxon>
    </lineage>
</organism>
<accession>A0ABS0WSS5</accession>
<gene>
    <name evidence="8" type="ORF">JBL43_12080</name>
</gene>
<name>A0ABS0WSS5_9FLAO</name>
<feature type="transmembrane region" description="Helical" evidence="6">
    <location>
        <begin position="48"/>
        <end position="68"/>
    </location>
</feature>
<evidence type="ECO:0000313" key="8">
    <source>
        <dbReference type="EMBL" id="MBJ2174981.1"/>
    </source>
</evidence>
<dbReference type="Pfam" id="PF07690">
    <property type="entry name" value="MFS_1"/>
    <property type="match status" value="2"/>
</dbReference>
<feature type="transmembrane region" description="Helical" evidence="6">
    <location>
        <begin position="337"/>
        <end position="353"/>
    </location>
</feature>
<keyword evidence="5 6" id="KW-0472">Membrane</keyword>
<evidence type="ECO:0000256" key="6">
    <source>
        <dbReference type="SAM" id="Phobius"/>
    </source>
</evidence>
<dbReference type="RefSeq" id="WP_198841688.1">
    <property type="nucleotide sequence ID" value="NZ_JAEHFJ010000005.1"/>
</dbReference>
<comment type="subcellular location">
    <subcellularLocation>
        <location evidence="1">Membrane</location>
        <topology evidence="1">Multi-pass membrane protein</topology>
    </subcellularLocation>
</comment>
<dbReference type="Proteomes" id="UP000623301">
    <property type="component" value="Unassembled WGS sequence"/>
</dbReference>
<evidence type="ECO:0000256" key="1">
    <source>
        <dbReference type="ARBA" id="ARBA00004141"/>
    </source>
</evidence>
<evidence type="ECO:0000259" key="7">
    <source>
        <dbReference type="PROSITE" id="PS50850"/>
    </source>
</evidence>
<dbReference type="InterPro" id="IPR020846">
    <property type="entry name" value="MFS_dom"/>
</dbReference>
<dbReference type="PANTHER" id="PTHR19432">
    <property type="entry name" value="SUGAR TRANSPORTER"/>
    <property type="match status" value="1"/>
</dbReference>
<dbReference type="InterPro" id="IPR011701">
    <property type="entry name" value="MFS"/>
</dbReference>
<feature type="domain" description="Major facilitator superfamily (MFS) profile" evidence="7">
    <location>
        <begin position="254"/>
        <end position="454"/>
    </location>
</feature>
<evidence type="ECO:0000256" key="3">
    <source>
        <dbReference type="ARBA" id="ARBA00022692"/>
    </source>
</evidence>
<evidence type="ECO:0000256" key="4">
    <source>
        <dbReference type="ARBA" id="ARBA00022989"/>
    </source>
</evidence>
<protein>
    <submittedName>
        <fullName evidence="8">SLC45 family MFS transporter</fullName>
    </submittedName>
</protein>
<dbReference type="InterPro" id="IPR036259">
    <property type="entry name" value="MFS_trans_sf"/>
</dbReference>
<keyword evidence="2" id="KW-0813">Transport</keyword>
<feature type="transmembrane region" description="Helical" evidence="6">
    <location>
        <begin position="80"/>
        <end position="96"/>
    </location>
</feature>
<feature type="transmembrane region" description="Helical" evidence="6">
    <location>
        <begin position="391"/>
        <end position="410"/>
    </location>
</feature>
<keyword evidence="4 6" id="KW-1133">Transmembrane helix</keyword>
<feature type="transmembrane region" description="Helical" evidence="6">
    <location>
        <begin position="260"/>
        <end position="285"/>
    </location>
</feature>
<proteinExistence type="predicted"/>
<evidence type="ECO:0000313" key="9">
    <source>
        <dbReference type="Proteomes" id="UP000623301"/>
    </source>
</evidence>
<dbReference type="Gene3D" id="1.20.1250.20">
    <property type="entry name" value="MFS general substrate transporter like domains"/>
    <property type="match status" value="2"/>
</dbReference>
<feature type="transmembrane region" description="Helical" evidence="6">
    <location>
        <begin position="359"/>
        <end position="379"/>
    </location>
</feature>
<feature type="transmembrane region" description="Helical" evidence="6">
    <location>
        <begin position="186"/>
        <end position="207"/>
    </location>
</feature>
<dbReference type="EMBL" id="JAEHFJ010000005">
    <property type="protein sequence ID" value="MBJ2174981.1"/>
    <property type="molecule type" value="Genomic_DNA"/>
</dbReference>
<evidence type="ECO:0000256" key="2">
    <source>
        <dbReference type="ARBA" id="ARBA00022448"/>
    </source>
</evidence>
<sequence>MEKRKLSFWQIWNMSFGFLGIQMGFALQNANASRILQIFGADLHELSWFWIIAPLMGLIVQPIVGHYSDKTWGRFGRRKPYFLVGALLASIGLVLMPQADIFIAFLPALWVGAGFLMIMDASFNIAMEPFRALVGDNLRTDQRTAGFSIQTALIGFGAVIGSWLPYALTNWFGISNVSEEGSVPMHLIWSFVIGAIILIVSILITIVTTKEYSPEELQQIENNLSQDGVIEIVDDEKESSLLDIFDDFKKMPATMRQLSWVQFFSWFGLFGMWVFAVPAIAQHIYGLPLTDSSSKTYQNAGDWVGILFGVYNLVSALFAFTLPYIAKRIGRKKTHSTSLIIGGLGLISIYFMPNEDWLILSMIGVGIAWASILAMPYAILAGSINPKKMGVYMGIFNFFIVIPQIINAIIGGPLVKYLYNDHAIFALVTSGVSFLIAALLVAKVKDVDEKLNEN</sequence>
<dbReference type="PROSITE" id="PS50850">
    <property type="entry name" value="MFS"/>
    <property type="match status" value="1"/>
</dbReference>
<dbReference type="PANTHER" id="PTHR19432:SF35">
    <property type="entry name" value="SOLUTE CARRIER FAMILY 45 MEMBER 3 ISOFORM X1"/>
    <property type="match status" value="1"/>
</dbReference>
<keyword evidence="9" id="KW-1185">Reference proteome</keyword>
<feature type="transmembrane region" description="Helical" evidence="6">
    <location>
        <begin position="102"/>
        <end position="123"/>
    </location>
</feature>
<reference evidence="8 9" key="1">
    <citation type="submission" date="2020-12" db="EMBL/GenBank/DDBJ databases">
        <title>Aureibaculum luteum sp. nov. and Aureibaculum flavum sp. nov., novel members of the family Flavobacteriaceae isolated from Antarctic intertidal sediments.</title>
        <authorList>
            <person name="He X."/>
            <person name="Zhang X."/>
        </authorList>
    </citation>
    <scope>NUCLEOTIDE SEQUENCE [LARGE SCALE GENOMIC DNA]</scope>
    <source>
        <strain evidence="8 9">A20</strain>
    </source>
</reference>
<keyword evidence="3 6" id="KW-0812">Transmembrane</keyword>
<feature type="transmembrane region" description="Helical" evidence="6">
    <location>
        <begin position="144"/>
        <end position="166"/>
    </location>
</feature>
<comment type="caution">
    <text evidence="8">The sequence shown here is derived from an EMBL/GenBank/DDBJ whole genome shotgun (WGS) entry which is preliminary data.</text>
</comment>